<reference evidence="2 3" key="1">
    <citation type="submission" date="2017-11" db="EMBL/GenBank/DDBJ databases">
        <authorList>
            <person name="Laing C."/>
            <person name="Caston J.C."/>
            <person name="Del V.M."/>
            <person name="Young O.M."/>
            <person name="Nayek S."/>
            <person name="Hughes L.E."/>
            <person name="Garlena R.A."/>
            <person name="Russell D.A."/>
            <person name="Pope W.H."/>
            <person name="Jacobs-Sera D."/>
            <person name="Hendrix R.W."/>
            <person name="Hatfull G.F."/>
        </authorList>
    </citation>
    <scope>NUCLEOTIDE SEQUENCE [LARGE SCALE GENOMIC DNA]</scope>
</reference>
<evidence type="ECO:0000256" key="1">
    <source>
        <dbReference type="SAM" id="MobiDB-lite"/>
    </source>
</evidence>
<dbReference type="Proteomes" id="UP000240735">
    <property type="component" value="Segment"/>
</dbReference>
<feature type="region of interest" description="Disordered" evidence="1">
    <location>
        <begin position="93"/>
        <end position="120"/>
    </location>
</feature>
<evidence type="ECO:0000313" key="2">
    <source>
        <dbReference type="EMBL" id="ATW69332.1"/>
    </source>
</evidence>
<organism evidence="2 3">
    <name type="scientific">Streptomyces phage Manuel</name>
    <dbReference type="NCBI Taxonomy" id="2053812"/>
    <lineage>
        <taxon>Viruses</taxon>
        <taxon>Duplodnaviria</taxon>
        <taxon>Heunggongvirae</taxon>
        <taxon>Uroviricota</taxon>
        <taxon>Caudoviricetes</taxon>
        <taxon>Beephvirinae</taxon>
        <taxon>Manuelvirus</taxon>
        <taxon>Manuelvirus manuel</taxon>
    </lineage>
</organism>
<feature type="region of interest" description="Disordered" evidence="1">
    <location>
        <begin position="1"/>
        <end position="24"/>
    </location>
</feature>
<keyword evidence="3" id="KW-1185">Reference proteome</keyword>
<proteinExistence type="predicted"/>
<gene>
    <name evidence="2" type="ORF">SEA_MANUEL_34</name>
</gene>
<name>A0A2H4PQZ2_9CAUD</name>
<evidence type="ECO:0000313" key="3">
    <source>
        <dbReference type="Proteomes" id="UP000240735"/>
    </source>
</evidence>
<dbReference type="EMBL" id="MG518519">
    <property type="protein sequence ID" value="ATW69332.1"/>
    <property type="molecule type" value="Genomic_DNA"/>
</dbReference>
<protein>
    <submittedName>
        <fullName evidence="2">Uncharacterized protein</fullName>
    </submittedName>
</protein>
<feature type="compositionally biased region" description="Polar residues" evidence="1">
    <location>
        <begin position="99"/>
        <end position="113"/>
    </location>
</feature>
<sequence>MSNWGIEDATGDLGGNTDNSGPKALRDAYDALKQQNKELADGLAAVNKQLRDQTVGATLSELGIPAAAAEQYKGEADPAKVREWAASMQTLFGGGQAVTPGSTPNPTDQTTPPAMTPEQQAQLQQMQEAGSQGTPLGNMEAAFGKVGDATDLSGLLSAWQTIK</sequence>
<accession>A0A2H4PQZ2</accession>